<dbReference type="AlphaFoldDB" id="A0A9Q0RFM4"/>
<dbReference type="PANTHER" id="PTHR15666:SF1">
    <property type="entry name" value="COMM DOMAIN-CONTAINING PROTEIN 5"/>
    <property type="match status" value="1"/>
</dbReference>
<evidence type="ECO:0000259" key="3">
    <source>
        <dbReference type="PROSITE" id="PS51269"/>
    </source>
</evidence>
<protein>
    <recommendedName>
        <fullName evidence="1">COMM domain-containing protein 5</fullName>
    </recommendedName>
</protein>
<dbReference type="InterPro" id="IPR017920">
    <property type="entry name" value="COMM"/>
</dbReference>
<dbReference type="PROSITE" id="PS51269">
    <property type="entry name" value="COMM"/>
    <property type="match status" value="1"/>
</dbReference>
<comment type="caution">
    <text evidence="4">The sequence shown here is derived from an EMBL/GenBank/DDBJ whole genome shotgun (WGS) entry which is preliminary data.</text>
</comment>
<dbReference type="GO" id="GO:0005634">
    <property type="term" value="C:nucleus"/>
    <property type="evidence" value="ECO:0007669"/>
    <property type="project" value="TreeGrafter"/>
</dbReference>
<keyword evidence="5" id="KW-1185">Reference proteome</keyword>
<dbReference type="PANTHER" id="PTHR15666">
    <property type="entry name" value="COMM DOMAIN CONTAINING PROTEIN 5"/>
    <property type="match status" value="1"/>
</dbReference>
<evidence type="ECO:0000313" key="5">
    <source>
        <dbReference type="Proteomes" id="UP001149090"/>
    </source>
</evidence>
<dbReference type="OrthoDB" id="203754at2759"/>
<comment type="similarity">
    <text evidence="2">Belongs to the COMM domain-containing protein 5 family.</text>
</comment>
<reference evidence="4" key="1">
    <citation type="submission" date="2022-10" db="EMBL/GenBank/DDBJ databases">
        <title>Novel sulphate-reducing endosymbionts in the free-living metamonad Anaeramoeba.</title>
        <authorList>
            <person name="Jerlstrom-Hultqvist J."/>
            <person name="Cepicka I."/>
            <person name="Gallot-Lavallee L."/>
            <person name="Salas-Leiva D."/>
            <person name="Curtis B.A."/>
            <person name="Zahonova K."/>
            <person name="Pipaliya S."/>
            <person name="Dacks J."/>
            <person name="Roger A.J."/>
        </authorList>
    </citation>
    <scope>NUCLEOTIDE SEQUENCE</scope>
    <source>
        <strain evidence="4">BMAN</strain>
    </source>
</reference>
<gene>
    <name evidence="4" type="ORF">M0811_05553</name>
</gene>
<sequence>MTELSQTILDMISTSQTTDKQQFQNALKSVVSVLKNPTLSKPKHISLSLFAGLYDLFQMIEKQKISESGVRELLQKSNMQTKFINEIITVMNNIYQKQKEEPIHYPTLVDFSWRVDVIISTASLSRVLRPVIHLRMVLSDGSVKQFEMSMQNFQNLRFQTAKVISEMQTLEKSAIFKILDV</sequence>
<evidence type="ECO:0000256" key="1">
    <source>
        <dbReference type="ARBA" id="ARBA00016556"/>
    </source>
</evidence>
<proteinExistence type="inferred from homology"/>
<organism evidence="4 5">
    <name type="scientific">Anaeramoeba ignava</name>
    <name type="common">Anaerobic marine amoeba</name>
    <dbReference type="NCBI Taxonomy" id="1746090"/>
    <lineage>
        <taxon>Eukaryota</taxon>
        <taxon>Metamonada</taxon>
        <taxon>Anaeramoebidae</taxon>
        <taxon>Anaeramoeba</taxon>
    </lineage>
</organism>
<name>A0A9Q0RFM4_ANAIG</name>
<feature type="domain" description="COMM" evidence="3">
    <location>
        <begin position="107"/>
        <end position="171"/>
    </location>
</feature>
<dbReference type="EMBL" id="JAPDFW010000056">
    <property type="protein sequence ID" value="KAJ5077863.1"/>
    <property type="molecule type" value="Genomic_DNA"/>
</dbReference>
<accession>A0A9Q0RFM4</accession>
<evidence type="ECO:0000256" key="2">
    <source>
        <dbReference type="ARBA" id="ARBA00093452"/>
    </source>
</evidence>
<dbReference type="InterPro" id="IPR037357">
    <property type="entry name" value="COMMD5"/>
</dbReference>
<dbReference type="Pfam" id="PF07258">
    <property type="entry name" value="COMM_domain"/>
    <property type="match status" value="1"/>
</dbReference>
<evidence type="ECO:0000313" key="4">
    <source>
        <dbReference type="EMBL" id="KAJ5077863.1"/>
    </source>
</evidence>
<dbReference type="Proteomes" id="UP001149090">
    <property type="component" value="Unassembled WGS sequence"/>
</dbReference>